<dbReference type="Proteomes" id="UP001374579">
    <property type="component" value="Unassembled WGS sequence"/>
</dbReference>
<evidence type="ECO:0000256" key="2">
    <source>
        <dbReference type="SAM" id="SignalP"/>
    </source>
</evidence>
<evidence type="ECO:0000313" key="4">
    <source>
        <dbReference type="EMBL" id="KAK7112131.1"/>
    </source>
</evidence>
<keyword evidence="5" id="KW-1185">Reference proteome</keyword>
<gene>
    <name evidence="4" type="ORF">V1264_011631</name>
</gene>
<dbReference type="InterPro" id="IPR036188">
    <property type="entry name" value="FAD/NAD-bd_sf"/>
</dbReference>
<dbReference type="PANTHER" id="PTHR23357">
    <property type="entry name" value="RENALASE"/>
    <property type="match status" value="1"/>
</dbReference>
<dbReference type="Pfam" id="PF01593">
    <property type="entry name" value="Amino_oxidase"/>
    <property type="match status" value="1"/>
</dbReference>
<feature type="chain" id="PRO_5042929371" description="Amine oxidase domain-containing protein" evidence="2">
    <location>
        <begin position="24"/>
        <end position="363"/>
    </location>
</feature>
<dbReference type="AlphaFoldDB" id="A0AAN9BVD6"/>
<dbReference type="SUPFAM" id="SSF51905">
    <property type="entry name" value="FAD/NAD(P)-binding domain"/>
    <property type="match status" value="1"/>
</dbReference>
<dbReference type="Pfam" id="PF13450">
    <property type="entry name" value="NAD_binding_8"/>
    <property type="match status" value="1"/>
</dbReference>
<protein>
    <recommendedName>
        <fullName evidence="3">Amine oxidase domain-containing protein</fullName>
    </recommendedName>
</protein>
<comment type="caution">
    <text evidence="4">The sequence shown here is derived from an EMBL/GenBank/DDBJ whole genome shotgun (WGS) entry which is preliminary data.</text>
</comment>
<keyword evidence="2" id="KW-0732">Signal</keyword>
<sequence length="363" mass="39408">MSSIAKMVKVLVVGSGMTGCAAAAMLRQRLPADTDITIWDKARGAGGRMSTSRSSTGPSAGKSTVDLGAQYITLTSQYQQKRQQLYSELQSQGLLAPLKGKIDGPNRFDQDGAQHFVTPQGSSSLVKHFLQQAKANVEYNHQVLTVEQAADGKSLTVTDVGGKSIACQALVLTMPVPQILQLKGVVQKTLLANHPEMWEKLSGVTYSSRYGLGLFYPPGTELPYEWCAKYFDNHPSIRFAAIDSKKRGIDLSSIGPSVVVHTHVAFGLKHIDEDKEKVKDVLLEHLKEALPDLPQPAEVKSQKWRYSQVHRGYLGKPGCVTVQQQPLIILAGDAFSLSTFDGCLDSAEAIAATVVENFKNANL</sequence>
<dbReference type="EMBL" id="JBAMIC010000002">
    <property type="protein sequence ID" value="KAK7112131.1"/>
    <property type="molecule type" value="Genomic_DNA"/>
</dbReference>
<dbReference type="InterPro" id="IPR002937">
    <property type="entry name" value="Amino_oxidase"/>
</dbReference>
<accession>A0AAN9BVD6</accession>
<dbReference type="Gene3D" id="3.50.50.60">
    <property type="entry name" value="FAD/NAD(P)-binding domain"/>
    <property type="match status" value="1"/>
</dbReference>
<evidence type="ECO:0000313" key="5">
    <source>
        <dbReference type="Proteomes" id="UP001374579"/>
    </source>
</evidence>
<feature type="signal peptide" evidence="2">
    <location>
        <begin position="1"/>
        <end position="23"/>
    </location>
</feature>
<name>A0AAN9BVD6_9CAEN</name>
<dbReference type="GO" id="GO:0016651">
    <property type="term" value="F:oxidoreductase activity, acting on NAD(P)H"/>
    <property type="evidence" value="ECO:0007669"/>
    <property type="project" value="InterPro"/>
</dbReference>
<reference evidence="4 5" key="1">
    <citation type="submission" date="2024-02" db="EMBL/GenBank/DDBJ databases">
        <title>Chromosome-scale genome assembly of the rough periwinkle Littorina saxatilis.</title>
        <authorList>
            <person name="De Jode A."/>
            <person name="Faria R."/>
            <person name="Formenti G."/>
            <person name="Sims Y."/>
            <person name="Smith T.P."/>
            <person name="Tracey A."/>
            <person name="Wood J.M.D."/>
            <person name="Zagrodzka Z.B."/>
            <person name="Johannesson K."/>
            <person name="Butlin R.K."/>
            <person name="Leder E.H."/>
        </authorList>
    </citation>
    <scope>NUCLEOTIDE SEQUENCE [LARGE SCALE GENOMIC DNA]</scope>
    <source>
        <strain evidence="4">Snail1</strain>
        <tissue evidence="4">Muscle</tissue>
    </source>
</reference>
<dbReference type="InterPro" id="IPR040174">
    <property type="entry name" value="RNLS"/>
</dbReference>
<evidence type="ECO:0000259" key="3">
    <source>
        <dbReference type="Pfam" id="PF01593"/>
    </source>
</evidence>
<proteinExistence type="predicted"/>
<dbReference type="PANTHER" id="PTHR23357:SF1">
    <property type="entry name" value="RENALASE"/>
    <property type="match status" value="1"/>
</dbReference>
<dbReference type="GO" id="GO:0005576">
    <property type="term" value="C:extracellular region"/>
    <property type="evidence" value="ECO:0007669"/>
    <property type="project" value="TreeGrafter"/>
</dbReference>
<evidence type="ECO:0000256" key="1">
    <source>
        <dbReference type="SAM" id="MobiDB-lite"/>
    </source>
</evidence>
<organism evidence="4 5">
    <name type="scientific">Littorina saxatilis</name>
    <dbReference type="NCBI Taxonomy" id="31220"/>
    <lineage>
        <taxon>Eukaryota</taxon>
        <taxon>Metazoa</taxon>
        <taxon>Spiralia</taxon>
        <taxon>Lophotrochozoa</taxon>
        <taxon>Mollusca</taxon>
        <taxon>Gastropoda</taxon>
        <taxon>Caenogastropoda</taxon>
        <taxon>Littorinimorpha</taxon>
        <taxon>Littorinoidea</taxon>
        <taxon>Littorinidae</taxon>
        <taxon>Littorina</taxon>
    </lineage>
</organism>
<feature type="domain" description="Amine oxidase" evidence="3">
    <location>
        <begin position="106"/>
        <end position="354"/>
    </location>
</feature>
<dbReference type="Gene3D" id="3.90.660.10">
    <property type="match status" value="1"/>
</dbReference>
<feature type="region of interest" description="Disordered" evidence="1">
    <location>
        <begin position="43"/>
        <end position="62"/>
    </location>
</feature>
<feature type="compositionally biased region" description="Low complexity" evidence="1">
    <location>
        <begin position="48"/>
        <end position="61"/>
    </location>
</feature>
<dbReference type="PROSITE" id="PS51257">
    <property type="entry name" value="PROKAR_LIPOPROTEIN"/>
    <property type="match status" value="1"/>
</dbReference>